<keyword evidence="4" id="KW-1185">Reference proteome</keyword>
<dbReference type="EMBL" id="CP015839">
    <property type="protein sequence ID" value="ANG62480.1"/>
    <property type="molecule type" value="Genomic_DNA"/>
</dbReference>
<reference evidence="4" key="1">
    <citation type="submission" date="2016-05" db="EMBL/GenBank/DDBJ databases">
        <authorList>
            <person name="Baek K."/>
            <person name="Yang S.-J."/>
        </authorList>
    </citation>
    <scope>NUCLEOTIDE SEQUENCE [LARGE SCALE GENOMIC DNA]</scope>
    <source>
        <strain evidence="4">ST58-10</strain>
    </source>
</reference>
<sequence>MKDAQDKIIILGTDTQIGLSLIRELGRRHCHVVAIGRSRGSIGLRSRYAREGFLWPGGDETQQIEFLNRVARITGARFLLCVSETDILFLNRCRDRLEGLTPLIPSQTMINRVLDKQGTACVAAQVGILSPESHTIGDLTELSNLAPSLSYPVILKWSNPHAVMQDSQRQGLVIEKIIYCHNAGELAEQLGRYKPLGRFPMIQAYCPGYGLGQFFFMHRGKALLRFQHKRIHEWPPEGGFSSLCAGVPLDQHPALQQKSIALLRKLDWEGPAMVEYRYDEHNDRAVLMEINGRFWGSLPLAYHSNAPFGWYSYQVLGLGQVPATLDPIRDDIQCRNTLIELKRLFRILFQPHKIKDKSLRFSPFKEVMSFIGGYFNPRMRYYIFSLSDPKPLLADWAAMARKLMRR</sequence>
<name>A0A1A9EXL2_9GAMM</name>
<dbReference type="STRING" id="1821621.A8C75_08245"/>
<evidence type="ECO:0000259" key="2">
    <source>
        <dbReference type="PROSITE" id="PS50975"/>
    </source>
</evidence>
<dbReference type="KEGG" id="mars:A8C75_08245"/>
<dbReference type="SUPFAM" id="SSF56059">
    <property type="entry name" value="Glutathione synthetase ATP-binding domain-like"/>
    <property type="match status" value="1"/>
</dbReference>
<dbReference type="RefSeq" id="WP_067380598.1">
    <property type="nucleotide sequence ID" value="NZ_CP015839.1"/>
</dbReference>
<keyword evidence="1" id="KW-0067">ATP-binding</keyword>
<gene>
    <name evidence="3" type="ORF">A8C75_08245</name>
</gene>
<evidence type="ECO:0000313" key="3">
    <source>
        <dbReference type="EMBL" id="ANG62480.1"/>
    </source>
</evidence>
<protein>
    <recommendedName>
        <fullName evidence="2">ATP-grasp domain-containing protein</fullName>
    </recommendedName>
</protein>
<feature type="domain" description="ATP-grasp" evidence="2">
    <location>
        <begin position="120"/>
        <end position="329"/>
    </location>
</feature>
<dbReference type="AlphaFoldDB" id="A0A1A9EXL2"/>
<dbReference type="InterPro" id="IPR011761">
    <property type="entry name" value="ATP-grasp"/>
</dbReference>
<dbReference type="Gene3D" id="3.40.50.20">
    <property type="match status" value="1"/>
</dbReference>
<organism evidence="3 4">
    <name type="scientific">Marinobacterium aestuarii</name>
    <dbReference type="NCBI Taxonomy" id="1821621"/>
    <lineage>
        <taxon>Bacteria</taxon>
        <taxon>Pseudomonadati</taxon>
        <taxon>Pseudomonadota</taxon>
        <taxon>Gammaproteobacteria</taxon>
        <taxon>Oceanospirillales</taxon>
        <taxon>Oceanospirillaceae</taxon>
        <taxon>Marinobacterium</taxon>
    </lineage>
</organism>
<reference evidence="3 4" key="2">
    <citation type="journal article" date="2018" name="Int. J. Syst. Evol. Microbiol.">
        <title>Marinobacterium aestuarii sp. nov., a benzene-degrading marine bacterium isolated from estuary sediment.</title>
        <authorList>
            <person name="Bae S.S."/>
            <person name="Jung J."/>
            <person name="Chung D."/>
            <person name="Baek K."/>
        </authorList>
    </citation>
    <scope>NUCLEOTIDE SEQUENCE [LARGE SCALE GENOMIC DNA]</scope>
    <source>
        <strain evidence="3 4">ST58-10</strain>
    </source>
</reference>
<keyword evidence="1" id="KW-0547">Nucleotide-binding</keyword>
<evidence type="ECO:0000313" key="4">
    <source>
        <dbReference type="Proteomes" id="UP000078070"/>
    </source>
</evidence>
<proteinExistence type="predicted"/>
<dbReference type="OrthoDB" id="5372487at2"/>
<dbReference type="PROSITE" id="PS50975">
    <property type="entry name" value="ATP_GRASP"/>
    <property type="match status" value="1"/>
</dbReference>
<evidence type="ECO:0000256" key="1">
    <source>
        <dbReference type="PROSITE-ProRule" id="PRU00409"/>
    </source>
</evidence>
<dbReference type="GO" id="GO:0046872">
    <property type="term" value="F:metal ion binding"/>
    <property type="evidence" value="ECO:0007669"/>
    <property type="project" value="InterPro"/>
</dbReference>
<dbReference type="Gene3D" id="3.30.470.20">
    <property type="entry name" value="ATP-grasp fold, B domain"/>
    <property type="match status" value="1"/>
</dbReference>
<accession>A0A1A9EXL2</accession>
<dbReference type="GO" id="GO:0005524">
    <property type="term" value="F:ATP binding"/>
    <property type="evidence" value="ECO:0007669"/>
    <property type="project" value="UniProtKB-UniRule"/>
</dbReference>
<dbReference type="Proteomes" id="UP000078070">
    <property type="component" value="Chromosome"/>
</dbReference>